<evidence type="ECO:0000256" key="6">
    <source>
        <dbReference type="ARBA" id="ARBA00023136"/>
    </source>
</evidence>
<dbReference type="SUPFAM" id="SSF103088">
    <property type="entry name" value="OmpA-like"/>
    <property type="match status" value="1"/>
</dbReference>
<dbReference type="EMBL" id="SMFX01000001">
    <property type="protein sequence ID" value="TCK17354.1"/>
    <property type="molecule type" value="Genomic_DNA"/>
</dbReference>
<reference evidence="11 12" key="1">
    <citation type="submission" date="2019-03" db="EMBL/GenBank/DDBJ databases">
        <title>Genomic Encyclopedia of Type Strains, Phase IV (KMG-IV): sequencing the most valuable type-strain genomes for metagenomic binning, comparative biology and taxonomic classification.</title>
        <authorList>
            <person name="Goeker M."/>
        </authorList>
    </citation>
    <scope>NUCLEOTIDE SEQUENCE [LARGE SCALE GENOMIC DNA]</scope>
    <source>
        <strain evidence="11 12">DSM 19610</strain>
    </source>
</reference>
<organism evidence="11 12">
    <name type="scientific">Thiogranum longum</name>
    <dbReference type="NCBI Taxonomy" id="1537524"/>
    <lineage>
        <taxon>Bacteria</taxon>
        <taxon>Pseudomonadati</taxon>
        <taxon>Pseudomonadota</taxon>
        <taxon>Gammaproteobacteria</taxon>
        <taxon>Chromatiales</taxon>
        <taxon>Ectothiorhodospiraceae</taxon>
        <taxon>Thiogranum</taxon>
    </lineage>
</organism>
<evidence type="ECO:0000256" key="2">
    <source>
        <dbReference type="ARBA" id="ARBA00008914"/>
    </source>
</evidence>
<keyword evidence="12" id="KW-1185">Reference proteome</keyword>
<evidence type="ECO:0000256" key="4">
    <source>
        <dbReference type="ARBA" id="ARBA00022692"/>
    </source>
</evidence>
<dbReference type="Proteomes" id="UP000295707">
    <property type="component" value="Unassembled WGS sequence"/>
</dbReference>
<dbReference type="CDD" id="cd07185">
    <property type="entry name" value="OmpA_C-like"/>
    <property type="match status" value="1"/>
</dbReference>
<keyword evidence="3" id="KW-1003">Cell membrane</keyword>
<feature type="compositionally biased region" description="Polar residues" evidence="8">
    <location>
        <begin position="395"/>
        <end position="405"/>
    </location>
</feature>
<evidence type="ECO:0000256" key="5">
    <source>
        <dbReference type="ARBA" id="ARBA00022989"/>
    </source>
</evidence>
<feature type="compositionally biased region" description="Polar residues" evidence="8">
    <location>
        <begin position="161"/>
        <end position="179"/>
    </location>
</feature>
<feature type="domain" description="OmpA-like" evidence="10">
    <location>
        <begin position="264"/>
        <end position="385"/>
    </location>
</feature>
<dbReference type="PROSITE" id="PS51123">
    <property type="entry name" value="OMPA_2"/>
    <property type="match status" value="1"/>
</dbReference>
<evidence type="ECO:0000313" key="11">
    <source>
        <dbReference type="EMBL" id="TCK17354.1"/>
    </source>
</evidence>
<gene>
    <name evidence="11" type="ORF">DFR30_0582</name>
</gene>
<dbReference type="OrthoDB" id="9815217at2"/>
<dbReference type="PANTHER" id="PTHR30329:SF21">
    <property type="entry name" value="LIPOPROTEIN YIAD-RELATED"/>
    <property type="match status" value="1"/>
</dbReference>
<dbReference type="Pfam" id="PF13677">
    <property type="entry name" value="MotB_plug"/>
    <property type="match status" value="1"/>
</dbReference>
<dbReference type="AlphaFoldDB" id="A0A4R1H6J1"/>
<feature type="region of interest" description="Disordered" evidence="8">
    <location>
        <begin position="104"/>
        <end position="179"/>
    </location>
</feature>
<dbReference type="NCBIfam" id="NF006508">
    <property type="entry name" value="PRK08944.1"/>
    <property type="match status" value="1"/>
</dbReference>
<evidence type="ECO:0000256" key="9">
    <source>
        <dbReference type="SAM" id="Phobius"/>
    </source>
</evidence>
<dbReference type="Gene3D" id="3.30.1330.60">
    <property type="entry name" value="OmpA-like domain"/>
    <property type="match status" value="1"/>
</dbReference>
<evidence type="ECO:0000256" key="1">
    <source>
        <dbReference type="ARBA" id="ARBA00004162"/>
    </source>
</evidence>
<evidence type="ECO:0000256" key="3">
    <source>
        <dbReference type="ARBA" id="ARBA00022475"/>
    </source>
</evidence>
<comment type="caution">
    <text evidence="11">The sequence shown here is derived from an EMBL/GenBank/DDBJ whole genome shotgun (WGS) entry which is preliminary data.</text>
</comment>
<evidence type="ECO:0000313" key="12">
    <source>
        <dbReference type="Proteomes" id="UP000295707"/>
    </source>
</evidence>
<dbReference type="RefSeq" id="WP_132971235.1">
    <property type="nucleotide sequence ID" value="NZ_SMFX01000001.1"/>
</dbReference>
<dbReference type="PANTHER" id="PTHR30329">
    <property type="entry name" value="STATOR ELEMENT OF FLAGELLAR MOTOR COMPLEX"/>
    <property type="match status" value="1"/>
</dbReference>
<dbReference type="GO" id="GO:0005886">
    <property type="term" value="C:plasma membrane"/>
    <property type="evidence" value="ECO:0007669"/>
    <property type="project" value="UniProtKB-SubCell"/>
</dbReference>
<keyword evidence="6 7" id="KW-0472">Membrane</keyword>
<feature type="region of interest" description="Disordered" evidence="8">
    <location>
        <begin position="386"/>
        <end position="478"/>
    </location>
</feature>
<dbReference type="InterPro" id="IPR050330">
    <property type="entry name" value="Bact_OuterMem_StrucFunc"/>
</dbReference>
<dbReference type="InterPro" id="IPR025713">
    <property type="entry name" value="MotB-like_N_dom"/>
</dbReference>
<name>A0A4R1H6J1_9GAMM</name>
<feature type="compositionally biased region" description="Basic and acidic residues" evidence="8">
    <location>
        <begin position="455"/>
        <end position="464"/>
    </location>
</feature>
<accession>A0A4R1H6J1</accession>
<evidence type="ECO:0000256" key="8">
    <source>
        <dbReference type="SAM" id="MobiDB-lite"/>
    </source>
</evidence>
<dbReference type="InterPro" id="IPR006665">
    <property type="entry name" value="OmpA-like"/>
</dbReference>
<keyword evidence="4 9" id="KW-0812">Transmembrane</keyword>
<keyword evidence="5 9" id="KW-1133">Transmembrane helix</keyword>
<evidence type="ECO:0000259" key="10">
    <source>
        <dbReference type="PROSITE" id="PS51123"/>
    </source>
</evidence>
<comment type="similarity">
    <text evidence="2">Belongs to the MotB family.</text>
</comment>
<proteinExistence type="inferred from homology"/>
<comment type="subcellular location">
    <subcellularLocation>
        <location evidence="1">Cell membrane</location>
        <topology evidence="1">Single-pass membrane protein</topology>
    </subcellularLocation>
</comment>
<protein>
    <submittedName>
        <fullName evidence="11">Chemotaxis protein MotB</fullName>
    </submittedName>
</protein>
<sequence length="478" mass="51896">MSDEAPAKQVEEGLPAWVMTFADLMSLLMCFFVLLLSFSEMDVSKYKEMAGSMKNAFGVQRDIKVREPPKGINVIAREFSPGRPEPTIMNVIRQMTTNDLHVNLDLGKERRRPVPTPKSEHTPDKTRNLKPHEKAANMADNQAGQKAGQRADQTAGEKNGDQAQSLAGKQLSQAEGLTDTQKKELAKAKALAEVRLKEKLKMEANTAAAQGKAVTAIENKSLEELIRTKAEEKRRKKLEHSARLISNALGREIKEGGVDVEVEGKKIIIRVREKASFGSGHADLKGSFRPILAKVAEILKGSEGKIIVAGHTDNIPIYTERFRSNWELSSARAVSVAHEMMLATDIPSSRFLIQGFADTKPMVPNTTPANRAKNRRVEIILQQGEDEDGKDISATLPSTPVTPQTGAVPAPVKKPVARMKGKKPVAAGGVKRVTRPATKPKAVKGVRAGGANRPAPEKVEEKTSKPSSGLGIKLGGSK</sequence>
<feature type="transmembrane region" description="Helical" evidence="9">
    <location>
        <begin position="16"/>
        <end position="38"/>
    </location>
</feature>
<dbReference type="Pfam" id="PF00691">
    <property type="entry name" value="OmpA"/>
    <property type="match status" value="1"/>
</dbReference>
<dbReference type="InterPro" id="IPR036737">
    <property type="entry name" value="OmpA-like_sf"/>
</dbReference>
<evidence type="ECO:0000256" key="7">
    <source>
        <dbReference type="PROSITE-ProRule" id="PRU00473"/>
    </source>
</evidence>
<feature type="compositionally biased region" description="Basic and acidic residues" evidence="8">
    <location>
        <begin position="118"/>
        <end position="135"/>
    </location>
</feature>